<organism evidence="2 3">
    <name type="scientific">Candidatus Ornithospirochaeta stercoripullorum</name>
    <dbReference type="NCBI Taxonomy" id="2840899"/>
    <lineage>
        <taxon>Bacteria</taxon>
        <taxon>Pseudomonadati</taxon>
        <taxon>Spirochaetota</taxon>
        <taxon>Spirochaetia</taxon>
        <taxon>Spirochaetales</taxon>
        <taxon>Spirochaetaceae</taxon>
        <taxon>Spirochaetaceae incertae sedis</taxon>
        <taxon>Candidatus Ornithospirochaeta</taxon>
    </lineage>
</organism>
<reference evidence="2" key="1">
    <citation type="submission" date="2020-10" db="EMBL/GenBank/DDBJ databases">
        <authorList>
            <person name="Gilroy R."/>
        </authorList>
    </citation>
    <scope>NUCLEOTIDE SEQUENCE</scope>
    <source>
        <strain evidence="2">7293</strain>
    </source>
</reference>
<evidence type="ECO:0000259" key="1">
    <source>
        <dbReference type="Pfam" id="PF13614"/>
    </source>
</evidence>
<evidence type="ECO:0000313" key="3">
    <source>
        <dbReference type="Proteomes" id="UP000823615"/>
    </source>
</evidence>
<proteinExistence type="predicted"/>
<gene>
    <name evidence="2" type="ORF">IAA97_09670</name>
</gene>
<name>A0A9D9H628_9SPIO</name>
<comment type="caution">
    <text evidence="2">The sequence shown here is derived from an EMBL/GenBank/DDBJ whole genome shotgun (WGS) entry which is preliminary data.</text>
</comment>
<dbReference type="AlphaFoldDB" id="A0A9D9H628"/>
<dbReference type="SUPFAM" id="SSF52540">
    <property type="entry name" value="P-loop containing nucleoside triphosphate hydrolases"/>
    <property type="match status" value="1"/>
</dbReference>
<dbReference type="InterPro" id="IPR027417">
    <property type="entry name" value="P-loop_NTPase"/>
</dbReference>
<dbReference type="Pfam" id="PF13614">
    <property type="entry name" value="AAA_31"/>
    <property type="match status" value="1"/>
</dbReference>
<dbReference type="Proteomes" id="UP000823615">
    <property type="component" value="Unassembled WGS sequence"/>
</dbReference>
<feature type="domain" description="AAA" evidence="1">
    <location>
        <begin position="4"/>
        <end position="177"/>
    </location>
</feature>
<evidence type="ECO:0000313" key="2">
    <source>
        <dbReference type="EMBL" id="MBO8437224.1"/>
    </source>
</evidence>
<dbReference type="PANTHER" id="PTHR13696">
    <property type="entry name" value="P-LOOP CONTAINING NUCLEOSIDE TRIPHOSPHATE HYDROLASE"/>
    <property type="match status" value="1"/>
</dbReference>
<dbReference type="InterPro" id="IPR025669">
    <property type="entry name" value="AAA_dom"/>
</dbReference>
<dbReference type="PANTHER" id="PTHR13696:SF52">
    <property type="entry name" value="PARA FAMILY PROTEIN CT_582"/>
    <property type="match status" value="1"/>
</dbReference>
<dbReference type="Gene3D" id="3.40.50.300">
    <property type="entry name" value="P-loop containing nucleotide triphosphate hydrolases"/>
    <property type="match status" value="1"/>
</dbReference>
<sequence length="252" mass="27813">MKSKKVIFYNQKGGVGKTTSAVNLGSALADLNKKVLLIDFDAQCNLTGAVSGDLRKANIYQVIVGQVPAASAVQSTIFKNLYLIPGSLDVAGLSIELVNENNREYFLKTVLEPLDEDYDYILLDCPPSLGLETMNALAWADYVIIPLQCEYLAMEGLNLIMRTISNVKKSLNPNIKILGILFTMYSKRALLNQQVVEDISQFFPELVFKTIIPRSVRISEAPSHGLPINYYDKSNNGSKAFAELAKEVVSRA</sequence>
<dbReference type="CDD" id="cd02042">
    <property type="entry name" value="ParAB_family"/>
    <property type="match status" value="1"/>
</dbReference>
<dbReference type="FunFam" id="3.40.50.300:FF:000285">
    <property type="entry name" value="Sporulation initiation inhibitor Soj"/>
    <property type="match status" value="1"/>
</dbReference>
<protein>
    <submittedName>
        <fullName evidence="2">ParA family protein</fullName>
    </submittedName>
</protein>
<reference evidence="2" key="2">
    <citation type="journal article" date="2021" name="PeerJ">
        <title>Extensive microbial diversity within the chicken gut microbiome revealed by metagenomics and culture.</title>
        <authorList>
            <person name="Gilroy R."/>
            <person name="Ravi A."/>
            <person name="Getino M."/>
            <person name="Pursley I."/>
            <person name="Horton D.L."/>
            <person name="Alikhan N.F."/>
            <person name="Baker D."/>
            <person name="Gharbi K."/>
            <person name="Hall N."/>
            <person name="Watson M."/>
            <person name="Adriaenssens E.M."/>
            <person name="Foster-Nyarko E."/>
            <person name="Jarju S."/>
            <person name="Secka A."/>
            <person name="Antonio M."/>
            <person name="Oren A."/>
            <person name="Chaudhuri R.R."/>
            <person name="La Ragione R."/>
            <person name="Hildebrand F."/>
            <person name="Pallen M.J."/>
        </authorList>
    </citation>
    <scope>NUCLEOTIDE SEQUENCE</scope>
    <source>
        <strain evidence="2">7293</strain>
    </source>
</reference>
<dbReference type="EMBL" id="JADIMT010000108">
    <property type="protein sequence ID" value="MBO8437224.1"/>
    <property type="molecule type" value="Genomic_DNA"/>
</dbReference>
<dbReference type="InterPro" id="IPR050678">
    <property type="entry name" value="DNA_Partitioning_ATPase"/>
</dbReference>
<accession>A0A9D9H628</accession>